<keyword evidence="4 6" id="KW-0653">Protein transport</keyword>
<dbReference type="SUPFAM" id="SSF49348">
    <property type="entry name" value="Clathrin adaptor appendage domain"/>
    <property type="match status" value="1"/>
</dbReference>
<keyword evidence="3 6" id="KW-0813">Transport</keyword>
<name>A0AAV7Z0B9_9EUKA</name>
<gene>
    <name evidence="9" type="ORF">M0812_19730</name>
    <name evidence="10" type="ORF">M0813_18434</name>
</gene>
<feature type="compositionally biased region" description="Polar residues" evidence="7">
    <location>
        <begin position="643"/>
        <end position="659"/>
    </location>
</feature>
<dbReference type="EMBL" id="JAOAOG010000122">
    <property type="protein sequence ID" value="KAJ6247799.1"/>
    <property type="molecule type" value="Genomic_DNA"/>
</dbReference>
<feature type="compositionally biased region" description="Basic and acidic residues" evidence="7">
    <location>
        <begin position="598"/>
        <end position="609"/>
    </location>
</feature>
<evidence type="ECO:0000256" key="7">
    <source>
        <dbReference type="SAM" id="MobiDB-lite"/>
    </source>
</evidence>
<dbReference type="AlphaFoldDB" id="A0AAV7Z0B9"/>
<dbReference type="GO" id="GO:0030276">
    <property type="term" value="F:clathrin binding"/>
    <property type="evidence" value="ECO:0007669"/>
    <property type="project" value="InterPro"/>
</dbReference>
<dbReference type="InterPro" id="IPR002553">
    <property type="entry name" value="Clathrin/coatomer_adapt-like_N"/>
</dbReference>
<comment type="subcellular location">
    <subcellularLocation>
        <location evidence="1">Endomembrane system</location>
    </subcellularLocation>
</comment>
<evidence type="ECO:0000259" key="8">
    <source>
        <dbReference type="SMART" id="SM01020"/>
    </source>
</evidence>
<dbReference type="PANTHER" id="PTHR11134">
    <property type="entry name" value="ADAPTOR COMPLEX SUBUNIT BETA FAMILY MEMBER"/>
    <property type="match status" value="1"/>
</dbReference>
<evidence type="ECO:0000313" key="12">
    <source>
        <dbReference type="Proteomes" id="UP001150062"/>
    </source>
</evidence>
<dbReference type="EMBL" id="JANTQA010000040">
    <property type="protein sequence ID" value="KAJ3435541.1"/>
    <property type="molecule type" value="Genomic_DNA"/>
</dbReference>
<dbReference type="InterPro" id="IPR011989">
    <property type="entry name" value="ARM-like"/>
</dbReference>
<dbReference type="InterPro" id="IPR012295">
    <property type="entry name" value="TBP_dom_sf"/>
</dbReference>
<feature type="domain" description="Beta-adaptin appendage C-terminal subdomain" evidence="8">
    <location>
        <begin position="791"/>
        <end position="902"/>
    </location>
</feature>
<dbReference type="SUPFAM" id="SSF55711">
    <property type="entry name" value="Subdomain of clathrin and coatomer appendage domain"/>
    <property type="match status" value="1"/>
</dbReference>
<dbReference type="InterPro" id="IPR013037">
    <property type="entry name" value="Clathrin_b-adaptin_app_Ig-like"/>
</dbReference>
<evidence type="ECO:0000256" key="2">
    <source>
        <dbReference type="ARBA" id="ARBA00006613"/>
    </source>
</evidence>
<dbReference type="GO" id="GO:0016192">
    <property type="term" value="P:vesicle-mediated transport"/>
    <property type="evidence" value="ECO:0007669"/>
    <property type="project" value="InterPro"/>
</dbReference>
<keyword evidence="12" id="KW-1185">Reference proteome</keyword>
<accession>A0AAV7Z0B9</accession>
<feature type="region of interest" description="Disordered" evidence="7">
    <location>
        <begin position="598"/>
        <end position="661"/>
    </location>
</feature>
<dbReference type="Pfam" id="PF01602">
    <property type="entry name" value="Adaptin_N"/>
    <property type="match status" value="1"/>
</dbReference>
<evidence type="ECO:0000313" key="10">
    <source>
        <dbReference type="EMBL" id="KAJ6247799.1"/>
    </source>
</evidence>
<evidence type="ECO:0000313" key="11">
    <source>
        <dbReference type="Proteomes" id="UP001146793"/>
    </source>
</evidence>
<dbReference type="GO" id="GO:0012505">
    <property type="term" value="C:endomembrane system"/>
    <property type="evidence" value="ECO:0007669"/>
    <property type="project" value="UniProtKB-SubCell"/>
</dbReference>
<dbReference type="InterPro" id="IPR016024">
    <property type="entry name" value="ARM-type_fold"/>
</dbReference>
<evidence type="ECO:0000256" key="3">
    <source>
        <dbReference type="ARBA" id="ARBA00022448"/>
    </source>
</evidence>
<dbReference type="Gene3D" id="3.30.310.10">
    <property type="entry name" value="TATA-Binding Protein"/>
    <property type="match status" value="1"/>
</dbReference>
<comment type="caution">
    <text evidence="9">The sequence shown here is derived from an EMBL/GenBank/DDBJ whole genome shotgun (WGS) entry which is preliminary data.</text>
</comment>
<dbReference type="Pfam" id="PF09066">
    <property type="entry name" value="B2-adapt-app_C"/>
    <property type="match status" value="1"/>
</dbReference>
<dbReference type="InterPro" id="IPR016342">
    <property type="entry name" value="AP_complex_bsu_1_2_4"/>
</dbReference>
<evidence type="ECO:0000256" key="6">
    <source>
        <dbReference type="PIRNR" id="PIRNR002291"/>
    </source>
</evidence>
<dbReference type="InterPro" id="IPR026739">
    <property type="entry name" value="AP_beta"/>
</dbReference>
<dbReference type="Proteomes" id="UP001150062">
    <property type="component" value="Unassembled WGS sequence"/>
</dbReference>
<organism evidence="9 11">
    <name type="scientific">Anaeramoeba flamelloides</name>
    <dbReference type="NCBI Taxonomy" id="1746091"/>
    <lineage>
        <taxon>Eukaryota</taxon>
        <taxon>Metamonada</taxon>
        <taxon>Anaeramoebidae</taxon>
        <taxon>Anaeramoeba</taxon>
    </lineage>
</organism>
<sequence length="904" mass="103346">MSQSRDELHELRLKLSGENTSHQKEAVKQVVAYMTVGKDVSSLFTEVLKCMTTDDLEMKKLVYLYLMTYAKFKPDLSILVVNSFIQDAKDENPLVRALSIRTMGSIRVEEVTEYLCQPLRRCLKDDDPYVRKTAALCVAKLFEMDPELIESQGFIDDLLELITDSNSMVVSNALAALQEINSVASKPVFVIDKKNLSKILNAMGEANEWSQVFILDTLSTYTPRNEREAESLIERIIPRMSHKNAAVVLSSVRAILQFMSNIENKKVLETYYRKMAPSLVSLLTNPPEVQYVALKNINLVVQKYPTILKGSHKVFFCRYNDPTYVKMEKLEILIMLANEDNVEALLKEFKVYAQEVDVAFVRKAVRAIGLAAIKIPSATQRCIKHLLSLIKSQIHYVTQEVVVVVKDIFRKYPNKYESIIGTLCNSLTTLDDIESKSSMIWIIGQYADRIENSEELLESFLETFDEENPEVQLQLLTSTVKLFLHKPEDSQELLQDVLSTATQESENPDLRERAYIYWRMLSTDPDVAKEIILGEKPLIEGTNRKYHIDLLETLLFNIPSLSSVFHKPPENFVTNIKVFLREDEEIENDEEGILQVEEQREKEEEKQQEETTTTNQTIGSLIDFNSESKQQQNQNTQQQKSTHVVQSQDIRQNKNNNQDEYGMGLSQMNVDIPKKLILDAEKGEGLEIKGIFQRRENSIFYELSLTNKTQAPIGGFACVFNANSFGLKPNGWLLDGVLMPMQTRGSSLPCPIETSHIKHQNNQISNIVQIAIGKDSQVYYCQDEVPFHVLCTEDGKLGRSEFLKAWKDIPDEVESLKEITDLTESNSNIVKLKLENKNIFFVAKRKADELEIMYFSLKTEMAGFVLLELAIDPNSNSIQLATRTNNTDFVEMLELEIEKILKEY</sequence>
<evidence type="ECO:0000313" key="9">
    <source>
        <dbReference type="EMBL" id="KAJ3435541.1"/>
    </source>
</evidence>
<dbReference type="InterPro" id="IPR009028">
    <property type="entry name" value="Coatomer/calthrin_app_sub_C"/>
</dbReference>
<dbReference type="PIRSF" id="PIRSF002291">
    <property type="entry name" value="AP_complex_beta"/>
    <property type="match status" value="1"/>
</dbReference>
<dbReference type="Gene3D" id="1.25.10.10">
    <property type="entry name" value="Leucine-rich Repeat Variant"/>
    <property type="match status" value="1"/>
</dbReference>
<dbReference type="GO" id="GO:0030131">
    <property type="term" value="C:clathrin adaptor complex"/>
    <property type="evidence" value="ECO:0007669"/>
    <property type="project" value="InterPro"/>
</dbReference>
<dbReference type="Gene3D" id="2.60.40.1150">
    <property type="match status" value="1"/>
</dbReference>
<protein>
    <recommendedName>
        <fullName evidence="6">AP complex subunit beta</fullName>
    </recommendedName>
</protein>
<dbReference type="InterPro" id="IPR015151">
    <property type="entry name" value="B-adaptin_app_sub_C"/>
</dbReference>
<evidence type="ECO:0000256" key="5">
    <source>
        <dbReference type="ARBA" id="ARBA00023136"/>
    </source>
</evidence>
<keyword evidence="5 6" id="KW-0472">Membrane</keyword>
<dbReference type="Proteomes" id="UP001146793">
    <property type="component" value="Unassembled WGS sequence"/>
</dbReference>
<evidence type="ECO:0000256" key="4">
    <source>
        <dbReference type="ARBA" id="ARBA00022927"/>
    </source>
</evidence>
<dbReference type="InterPro" id="IPR013041">
    <property type="entry name" value="Clathrin_app_Ig-like_sf"/>
</dbReference>
<feature type="compositionally biased region" description="Low complexity" evidence="7">
    <location>
        <begin position="628"/>
        <end position="642"/>
    </location>
</feature>
<dbReference type="GO" id="GO:0006886">
    <property type="term" value="P:intracellular protein transport"/>
    <property type="evidence" value="ECO:0007669"/>
    <property type="project" value="InterPro"/>
</dbReference>
<reference evidence="10" key="1">
    <citation type="submission" date="2022-08" db="EMBL/GenBank/DDBJ databases">
        <title>Novel sulfate-reducing endosymbionts in the free-living metamonad Anaeramoeba.</title>
        <authorList>
            <person name="Jerlstrom-Hultqvist J."/>
            <person name="Cepicka I."/>
            <person name="Gallot-Lavallee L."/>
            <person name="Salas-Leiva D."/>
            <person name="Curtis B.A."/>
            <person name="Zahonova K."/>
            <person name="Pipaliya S."/>
            <person name="Dacks J."/>
            <person name="Roger A.J."/>
        </authorList>
    </citation>
    <scope>NUCLEOTIDE SEQUENCE</scope>
    <source>
        <strain evidence="10">Schooner1</strain>
    </source>
</reference>
<dbReference type="SMART" id="SM01020">
    <property type="entry name" value="B2-adapt-app_C"/>
    <property type="match status" value="1"/>
</dbReference>
<comment type="similarity">
    <text evidence="2 6">Belongs to the adaptor complexes large subunit family.</text>
</comment>
<dbReference type="SUPFAM" id="SSF48371">
    <property type="entry name" value="ARM repeat"/>
    <property type="match status" value="1"/>
</dbReference>
<reference evidence="9" key="2">
    <citation type="submission" date="2022-08" db="EMBL/GenBank/DDBJ databases">
        <title>Novel sulphate-reducing endosymbionts in the free-living metamonad Anaeramoeba.</title>
        <authorList>
            <person name="Jerlstrom-Hultqvist J."/>
            <person name="Cepicka I."/>
            <person name="Gallot-Lavallee L."/>
            <person name="Salas-Leiva D."/>
            <person name="Curtis B.A."/>
            <person name="Zahonova K."/>
            <person name="Pipaliya S."/>
            <person name="Dacks J."/>
            <person name="Roger A.J."/>
        </authorList>
    </citation>
    <scope>NUCLEOTIDE SEQUENCE</scope>
    <source>
        <strain evidence="9">Busselton2</strain>
    </source>
</reference>
<evidence type="ECO:0000256" key="1">
    <source>
        <dbReference type="ARBA" id="ARBA00004308"/>
    </source>
</evidence>
<proteinExistence type="inferred from homology"/>